<feature type="compositionally biased region" description="Basic and acidic residues" evidence="1">
    <location>
        <begin position="147"/>
        <end position="159"/>
    </location>
</feature>
<feature type="region of interest" description="Disordered" evidence="1">
    <location>
        <begin position="97"/>
        <end position="130"/>
    </location>
</feature>
<evidence type="ECO:0000313" key="3">
    <source>
        <dbReference type="Proteomes" id="UP000822688"/>
    </source>
</evidence>
<reference evidence="2" key="1">
    <citation type="submission" date="2020-06" db="EMBL/GenBank/DDBJ databases">
        <title>WGS assembly of Ceratodon purpureus strain R40.</title>
        <authorList>
            <person name="Carey S.B."/>
            <person name="Jenkins J."/>
            <person name="Shu S."/>
            <person name="Lovell J.T."/>
            <person name="Sreedasyam A."/>
            <person name="Maumus F."/>
            <person name="Tiley G.P."/>
            <person name="Fernandez-Pozo N."/>
            <person name="Barry K."/>
            <person name="Chen C."/>
            <person name="Wang M."/>
            <person name="Lipzen A."/>
            <person name="Daum C."/>
            <person name="Saski C.A."/>
            <person name="Payton A.C."/>
            <person name="Mcbreen J.C."/>
            <person name="Conrad R.E."/>
            <person name="Kollar L.M."/>
            <person name="Olsson S."/>
            <person name="Huttunen S."/>
            <person name="Landis J.B."/>
            <person name="Wickett N.J."/>
            <person name="Johnson M.G."/>
            <person name="Rensing S.A."/>
            <person name="Grimwood J."/>
            <person name="Schmutz J."/>
            <person name="Mcdaniel S.F."/>
        </authorList>
    </citation>
    <scope>NUCLEOTIDE SEQUENCE</scope>
    <source>
        <strain evidence="2">R40</strain>
    </source>
</reference>
<gene>
    <name evidence="2" type="ORF">KC19_12G051300</name>
</gene>
<evidence type="ECO:0000256" key="1">
    <source>
        <dbReference type="SAM" id="MobiDB-lite"/>
    </source>
</evidence>
<comment type="caution">
    <text evidence="2">The sequence shown here is derived from an EMBL/GenBank/DDBJ whole genome shotgun (WGS) entry which is preliminary data.</text>
</comment>
<dbReference type="Proteomes" id="UP000822688">
    <property type="component" value="Chromosome 12"/>
</dbReference>
<feature type="region of interest" description="Disordered" evidence="1">
    <location>
        <begin position="144"/>
        <end position="174"/>
    </location>
</feature>
<dbReference type="AlphaFoldDB" id="A0A8T0G3Y0"/>
<accession>A0A8T0G3Y0</accession>
<evidence type="ECO:0000313" key="2">
    <source>
        <dbReference type="EMBL" id="KAG0553943.1"/>
    </source>
</evidence>
<organism evidence="2 3">
    <name type="scientific">Ceratodon purpureus</name>
    <name type="common">Fire moss</name>
    <name type="synonym">Dicranum purpureum</name>
    <dbReference type="NCBI Taxonomy" id="3225"/>
    <lineage>
        <taxon>Eukaryota</taxon>
        <taxon>Viridiplantae</taxon>
        <taxon>Streptophyta</taxon>
        <taxon>Embryophyta</taxon>
        <taxon>Bryophyta</taxon>
        <taxon>Bryophytina</taxon>
        <taxon>Bryopsida</taxon>
        <taxon>Dicranidae</taxon>
        <taxon>Pseudoditrichales</taxon>
        <taxon>Ditrichaceae</taxon>
        <taxon>Ceratodon</taxon>
    </lineage>
</organism>
<protein>
    <submittedName>
        <fullName evidence="2">Uncharacterized protein</fullName>
    </submittedName>
</protein>
<name>A0A8T0G3Y0_CERPU</name>
<proteinExistence type="predicted"/>
<dbReference type="EMBL" id="CM026433">
    <property type="protein sequence ID" value="KAG0553943.1"/>
    <property type="molecule type" value="Genomic_DNA"/>
</dbReference>
<keyword evidence="3" id="KW-1185">Reference proteome</keyword>
<sequence>MPSINHNEHTLIETVGYTQLQNITNPQSFAQETRCKQTLPLPVLQFTKTYSSLKKSKHKKTSKLQHDLQVERNRPNNTFSNNHNSLNSSILSKTRTVKRGPLHTRPTPQALPKRPRNLPNGSKLHKLETQPDLRLEQRLKQCGKRIPHAETEQKQDRNYRARNVIKHATTTRPH</sequence>